<accession>A0ACC2TDK8</accession>
<evidence type="ECO:0000313" key="2">
    <source>
        <dbReference type="Proteomes" id="UP001165960"/>
    </source>
</evidence>
<reference evidence="1" key="1">
    <citation type="submission" date="2022-04" db="EMBL/GenBank/DDBJ databases">
        <title>Genome of the entomopathogenic fungus Entomophthora muscae.</title>
        <authorList>
            <person name="Elya C."/>
            <person name="Lovett B.R."/>
            <person name="Lee E."/>
            <person name="Macias A.M."/>
            <person name="Hajek A.E."/>
            <person name="De Bivort B.L."/>
            <person name="Kasson M.T."/>
            <person name="De Fine Licht H.H."/>
            <person name="Stajich J.E."/>
        </authorList>
    </citation>
    <scope>NUCLEOTIDE SEQUENCE</scope>
    <source>
        <strain evidence="1">Berkeley</strain>
    </source>
</reference>
<protein>
    <submittedName>
        <fullName evidence="1">Uncharacterized protein</fullName>
    </submittedName>
</protein>
<proteinExistence type="predicted"/>
<dbReference type="EMBL" id="QTSX02002965">
    <property type="protein sequence ID" value="KAJ9072774.1"/>
    <property type="molecule type" value="Genomic_DNA"/>
</dbReference>
<keyword evidence="2" id="KW-1185">Reference proteome</keyword>
<comment type="caution">
    <text evidence="1">The sequence shown here is derived from an EMBL/GenBank/DDBJ whole genome shotgun (WGS) entry which is preliminary data.</text>
</comment>
<organism evidence="1 2">
    <name type="scientific">Entomophthora muscae</name>
    <dbReference type="NCBI Taxonomy" id="34485"/>
    <lineage>
        <taxon>Eukaryota</taxon>
        <taxon>Fungi</taxon>
        <taxon>Fungi incertae sedis</taxon>
        <taxon>Zoopagomycota</taxon>
        <taxon>Entomophthoromycotina</taxon>
        <taxon>Entomophthoromycetes</taxon>
        <taxon>Entomophthorales</taxon>
        <taxon>Entomophthoraceae</taxon>
        <taxon>Entomophthora</taxon>
    </lineage>
</organism>
<gene>
    <name evidence="1" type="ORF">DSO57_1023703</name>
</gene>
<name>A0ACC2TDK8_9FUNG</name>
<evidence type="ECO:0000313" key="1">
    <source>
        <dbReference type="EMBL" id="KAJ9072774.1"/>
    </source>
</evidence>
<sequence>MFSVVGAGYLLLKYTVPDEKQLYERLSPEQKKEVDKRRESKNADRAILLDFIKSNADSDRPAWDVQIPPHVQQAMDRLNQKPAPASYPRGPPPSAVPKP</sequence>
<dbReference type="Proteomes" id="UP001165960">
    <property type="component" value="Unassembled WGS sequence"/>
</dbReference>